<dbReference type="InterPro" id="IPR001431">
    <property type="entry name" value="Pept_M16_Zn_BS"/>
</dbReference>
<evidence type="ECO:0000259" key="5">
    <source>
        <dbReference type="Pfam" id="PF00675"/>
    </source>
</evidence>
<evidence type="ECO:0000313" key="8">
    <source>
        <dbReference type="Proteomes" id="UP000000925"/>
    </source>
</evidence>
<name>D5EMN1_CORAD</name>
<feature type="domain" description="Peptidase M16 C-terminal" evidence="6">
    <location>
        <begin position="680"/>
        <end position="854"/>
    </location>
</feature>
<keyword evidence="8" id="KW-1185">Reference proteome</keyword>
<accession>D5EMN1</accession>
<organism evidence="7 8">
    <name type="scientific">Coraliomargarita akajimensis (strain DSM 45221 / IAM 15411 / JCM 23193 / KCTC 12865 / 04OKA010-24)</name>
    <dbReference type="NCBI Taxonomy" id="583355"/>
    <lineage>
        <taxon>Bacteria</taxon>
        <taxon>Pseudomonadati</taxon>
        <taxon>Verrucomicrobiota</taxon>
        <taxon>Opitutia</taxon>
        <taxon>Puniceicoccales</taxon>
        <taxon>Coraliomargaritaceae</taxon>
        <taxon>Coraliomargarita</taxon>
    </lineage>
</organism>
<evidence type="ECO:0000313" key="7">
    <source>
        <dbReference type="EMBL" id="ADE53437.1"/>
    </source>
</evidence>
<dbReference type="GO" id="GO:0004222">
    <property type="term" value="F:metalloendopeptidase activity"/>
    <property type="evidence" value="ECO:0007669"/>
    <property type="project" value="InterPro"/>
</dbReference>
<feature type="domain" description="Peptidase M16 N-terminal" evidence="5">
    <location>
        <begin position="57"/>
        <end position="205"/>
    </location>
</feature>
<keyword evidence="4" id="KW-0732">Signal</keyword>
<comment type="similarity">
    <text evidence="2 3">Belongs to the peptidase M16 family.</text>
</comment>
<dbReference type="RefSeq" id="WP_013042162.1">
    <property type="nucleotide sequence ID" value="NC_014008.1"/>
</dbReference>
<dbReference type="AlphaFoldDB" id="D5EMN1"/>
<sequence>MKSFLVNVSLGLFATAALTADFDPATQPELPAGVEFVRSLDGIEEYQLSSNGLSILLIPNESLPVASVMVTYQVGSRNEVTGTTGATHILEHMMFKGTDNYNSEDGLKGTDYSNQMERIGARSNATTYFDRTNYYAVLPSEYVPLAIELEADRMRNLRITEQDLASEMTVVRNEYERGENSPVRTLIKEIYAAAFVAQPYGHPTIGWLSDIENTSPEKLRAFYDTYYWPENTYLSIIGGFDRTSTLKAIVEHYGSISSAPQAIPQVDTIEPEQLGARRLQLERAGQVGVVAIAYKVPEGTHKDWAALWLLEQIIGADKTGRLYRALEDQGKASATFTFAPQLRDPSLFFFAAYLTPDATHEDTEAIMLQEIQKVIANGVSEDELQRAKAVIRAETVYGRDGPYMIASELNEAIAMGDWSRYIDLPKEIESVSAEELQRVAKDYFVTRRSTTGWFVPQTPTASLSKGSSRMAGIQYFRDPELGENPIVRPERNQAQAAGTAVGKQVDFASQMQRTQIGPIDLVAIDMPIQDVVSFVGSFAAGSSKSPSEQPMLASLTASMLDKGTEKNDRFAIAERLDSLGASIEFDAGAHSLGFSGKFLSKDAGIIMSMLAEQLRSPAFDAEVLATLKARQKASLLHASQSTDFLADAAISRQLYSPEHPNYQAPIEELIADLEATDISAIKAFHSEFYGPASMQLVFVGDVDFDQLSAAVETAFGDWSGGADYTTTASGQLGNRALNQEIVVEDKASVSVRYAHNTGLRRTDDDYLPFMVGNYILGGSFHSRLMTEVRKNRGLTYDVRSGHSGDIMTAGHWTLSASFAPSMMQQGLQATKEVVEEWHAKGVTEAEVEAAIQTLSGSYMVRLSTTGSVAGQVHSFLQRGLPADYVDRYPERLRAITVDQVNAAIRQYVDPAKLIRVEAGSLTPAATTQESPAKVSVRLDAPDAGWSIQIERIYQIGTNLAVISNLVHTGAPSAQTITTVADTVAVPHNVEGLKVRHYVLGKTWNWGESDDYQFLESLDSLEASLKSGTQIYPTM</sequence>
<dbReference type="SUPFAM" id="SSF63411">
    <property type="entry name" value="LuxS/MPP-like metallohydrolase"/>
    <property type="match status" value="4"/>
</dbReference>
<dbReference type="PANTHER" id="PTHR11851">
    <property type="entry name" value="METALLOPROTEASE"/>
    <property type="match status" value="1"/>
</dbReference>
<dbReference type="Pfam" id="PF05193">
    <property type="entry name" value="Peptidase_M16_C"/>
    <property type="match status" value="2"/>
</dbReference>
<dbReference type="InterPro" id="IPR007863">
    <property type="entry name" value="Peptidase_M16_C"/>
</dbReference>
<proteinExistence type="inferred from homology"/>
<dbReference type="STRING" id="583355.Caka_0412"/>
<dbReference type="Proteomes" id="UP000000925">
    <property type="component" value="Chromosome"/>
</dbReference>
<dbReference type="EMBL" id="CP001998">
    <property type="protein sequence ID" value="ADE53437.1"/>
    <property type="molecule type" value="Genomic_DNA"/>
</dbReference>
<dbReference type="Pfam" id="PF00675">
    <property type="entry name" value="Peptidase_M16"/>
    <property type="match status" value="1"/>
</dbReference>
<feature type="chain" id="PRO_5003070821" evidence="4">
    <location>
        <begin position="20"/>
        <end position="1034"/>
    </location>
</feature>
<evidence type="ECO:0000256" key="2">
    <source>
        <dbReference type="ARBA" id="ARBA00007261"/>
    </source>
</evidence>
<dbReference type="GO" id="GO:0006508">
    <property type="term" value="P:proteolysis"/>
    <property type="evidence" value="ECO:0007669"/>
    <property type="project" value="InterPro"/>
</dbReference>
<protein>
    <submittedName>
        <fullName evidence="7">Peptidase M16 domain protein</fullName>
    </submittedName>
</protein>
<feature type="signal peptide" evidence="4">
    <location>
        <begin position="1"/>
        <end position="19"/>
    </location>
</feature>
<dbReference type="InterPro" id="IPR011249">
    <property type="entry name" value="Metalloenz_LuxS/M16"/>
</dbReference>
<gene>
    <name evidence="7" type="ordered locus">Caka_0412</name>
</gene>
<evidence type="ECO:0000256" key="1">
    <source>
        <dbReference type="ARBA" id="ARBA00001947"/>
    </source>
</evidence>
<dbReference type="KEGG" id="caa:Caka_0412"/>
<evidence type="ECO:0000259" key="6">
    <source>
        <dbReference type="Pfam" id="PF05193"/>
    </source>
</evidence>
<dbReference type="InterPro" id="IPR050361">
    <property type="entry name" value="MPP/UQCRC_Complex"/>
</dbReference>
<reference evidence="7 8" key="1">
    <citation type="journal article" date="2010" name="Stand. Genomic Sci.">
        <title>Complete genome sequence of Coraliomargarita akajimensis type strain (04OKA010-24).</title>
        <authorList>
            <person name="Mavromatis K."/>
            <person name="Abt B."/>
            <person name="Brambilla E."/>
            <person name="Lapidus A."/>
            <person name="Copeland A."/>
            <person name="Deshpande S."/>
            <person name="Nolan M."/>
            <person name="Lucas S."/>
            <person name="Tice H."/>
            <person name="Cheng J.F."/>
            <person name="Han C."/>
            <person name="Detter J.C."/>
            <person name="Woyke T."/>
            <person name="Goodwin L."/>
            <person name="Pitluck S."/>
            <person name="Held B."/>
            <person name="Brettin T."/>
            <person name="Tapia R."/>
            <person name="Ivanova N."/>
            <person name="Mikhailova N."/>
            <person name="Pati A."/>
            <person name="Liolios K."/>
            <person name="Chen A."/>
            <person name="Palaniappan K."/>
            <person name="Land M."/>
            <person name="Hauser L."/>
            <person name="Chang Y.J."/>
            <person name="Jeffries C.D."/>
            <person name="Rohde M."/>
            <person name="Goker M."/>
            <person name="Bristow J."/>
            <person name="Eisen J.A."/>
            <person name="Markowitz V."/>
            <person name="Hugenholtz P."/>
            <person name="Klenk H.P."/>
            <person name="Kyrpides N.C."/>
        </authorList>
    </citation>
    <scope>NUCLEOTIDE SEQUENCE [LARGE SCALE GENOMIC DNA]</scope>
    <source>
        <strain evidence="8">DSM 45221 / IAM 15411 / JCM 23193 / KCTC 12865</strain>
    </source>
</reference>
<feature type="domain" description="Peptidase M16 C-terminal" evidence="6">
    <location>
        <begin position="215"/>
        <end position="389"/>
    </location>
</feature>
<evidence type="ECO:0000256" key="3">
    <source>
        <dbReference type="RuleBase" id="RU004447"/>
    </source>
</evidence>
<dbReference type="HOGENOM" id="CLU_007487_1_1_0"/>
<dbReference type="eggNOG" id="COG0612">
    <property type="taxonomic scope" value="Bacteria"/>
</dbReference>
<dbReference type="PANTHER" id="PTHR11851:SF49">
    <property type="entry name" value="MITOCHONDRIAL-PROCESSING PEPTIDASE SUBUNIT ALPHA"/>
    <property type="match status" value="1"/>
</dbReference>
<dbReference type="InterPro" id="IPR011765">
    <property type="entry name" value="Pept_M16_N"/>
</dbReference>
<comment type="cofactor">
    <cofactor evidence="1">
        <name>Zn(2+)</name>
        <dbReference type="ChEBI" id="CHEBI:29105"/>
    </cofactor>
</comment>
<dbReference type="Gene3D" id="3.30.830.10">
    <property type="entry name" value="Metalloenzyme, LuxS/M16 peptidase-like"/>
    <property type="match status" value="4"/>
</dbReference>
<evidence type="ECO:0000256" key="4">
    <source>
        <dbReference type="SAM" id="SignalP"/>
    </source>
</evidence>
<dbReference type="PROSITE" id="PS00143">
    <property type="entry name" value="INSULINASE"/>
    <property type="match status" value="1"/>
</dbReference>
<dbReference type="GO" id="GO:0046872">
    <property type="term" value="F:metal ion binding"/>
    <property type="evidence" value="ECO:0007669"/>
    <property type="project" value="InterPro"/>
</dbReference>
<dbReference type="OrthoDB" id="9811314at2"/>